<evidence type="ECO:0000256" key="1">
    <source>
        <dbReference type="SAM" id="SignalP"/>
    </source>
</evidence>
<reference evidence="2 3" key="1">
    <citation type="submission" date="2020-08" db="EMBL/GenBank/DDBJ databases">
        <title>Genomic Encyclopedia of Type Strains, Phase IV (KMG-IV): sequencing the most valuable type-strain genomes for metagenomic binning, comparative biology and taxonomic classification.</title>
        <authorList>
            <person name="Goeker M."/>
        </authorList>
    </citation>
    <scope>NUCLEOTIDE SEQUENCE [LARGE SCALE GENOMIC DNA]</scope>
    <source>
        <strain evidence="2 3">DSM 27471</strain>
    </source>
</reference>
<accession>A0A7W5H1Q3</accession>
<dbReference type="InterPro" id="IPR032265">
    <property type="entry name" value="DUF4831"/>
</dbReference>
<organism evidence="2 3">
    <name type="scientific">Microbacter margulisiae</name>
    <dbReference type="NCBI Taxonomy" id="1350067"/>
    <lineage>
        <taxon>Bacteria</taxon>
        <taxon>Pseudomonadati</taxon>
        <taxon>Bacteroidota</taxon>
        <taxon>Bacteroidia</taxon>
        <taxon>Bacteroidales</taxon>
        <taxon>Porphyromonadaceae</taxon>
        <taxon>Microbacter</taxon>
    </lineage>
</organism>
<keyword evidence="1" id="KW-0732">Signal</keyword>
<comment type="caution">
    <text evidence="2">The sequence shown here is derived from an EMBL/GenBank/DDBJ whole genome shotgun (WGS) entry which is preliminary data.</text>
</comment>
<protein>
    <recommendedName>
        <fullName evidence="4">DUF4831 family protein</fullName>
    </recommendedName>
</protein>
<proteinExistence type="predicted"/>
<dbReference type="Proteomes" id="UP000544222">
    <property type="component" value="Unassembled WGS sequence"/>
</dbReference>
<evidence type="ECO:0000313" key="2">
    <source>
        <dbReference type="EMBL" id="MBB3187848.1"/>
    </source>
</evidence>
<evidence type="ECO:0008006" key="4">
    <source>
        <dbReference type="Google" id="ProtNLM"/>
    </source>
</evidence>
<sequence length="348" mass="38169">MKSFLLSALLCSAFLVSTQAQVVNSRERVPFSNGITYSLPKTVIVVQVQAVKTIKLVGPYFQYTERYLGTRDVITKNSITWSVQNVKVSTKAVPDAQNTYVIKPDPASSLSYVSLTPSGLLCGLNVPPVTETSQPEMVQPKPETPNLEFNNLILTEDLLQANSIARMAEVAAKQIYNIRDSRINLITGNMDKMPDGRAVNLMLQKMDKSENDLMELFVGKTVTVPTTVTFEIIPSQEVQNEVLFRLSTEDGIVGRNDLSGQPYYLTVKDATTKSNAGMDRGGDNGLYYRLPGQAVVTLSDPTGNVISRQTIILAQFGTIESLPANLFNKNALKIRIDPSTGALLSIEK</sequence>
<keyword evidence="3" id="KW-1185">Reference proteome</keyword>
<gene>
    <name evidence="2" type="ORF">FHX64_002046</name>
</gene>
<dbReference type="EMBL" id="JACHYB010000002">
    <property type="protein sequence ID" value="MBB3187848.1"/>
    <property type="molecule type" value="Genomic_DNA"/>
</dbReference>
<dbReference type="RefSeq" id="WP_183413664.1">
    <property type="nucleotide sequence ID" value="NZ_JACHYB010000002.1"/>
</dbReference>
<feature type="signal peptide" evidence="1">
    <location>
        <begin position="1"/>
        <end position="20"/>
    </location>
</feature>
<dbReference type="Pfam" id="PF16115">
    <property type="entry name" value="DUF4831"/>
    <property type="match status" value="1"/>
</dbReference>
<dbReference type="AlphaFoldDB" id="A0A7W5H1Q3"/>
<feature type="chain" id="PRO_5031362609" description="DUF4831 family protein" evidence="1">
    <location>
        <begin position="21"/>
        <end position="348"/>
    </location>
</feature>
<name>A0A7W5H1Q3_9PORP</name>
<evidence type="ECO:0000313" key="3">
    <source>
        <dbReference type="Proteomes" id="UP000544222"/>
    </source>
</evidence>